<proteinExistence type="predicted"/>
<dbReference type="PANTHER" id="PTHR45569:SF1">
    <property type="entry name" value="SENSOR PROTEIN KDPD"/>
    <property type="match status" value="1"/>
</dbReference>
<organism evidence="6 7">
    <name type="scientific">Fimbriimonas ginsengisoli</name>
    <dbReference type="NCBI Taxonomy" id="1005039"/>
    <lineage>
        <taxon>Bacteria</taxon>
        <taxon>Bacillati</taxon>
        <taxon>Armatimonadota</taxon>
        <taxon>Fimbriimonadia</taxon>
        <taxon>Fimbriimonadales</taxon>
        <taxon>Fimbriimonadaceae</taxon>
        <taxon>Fimbriimonas</taxon>
    </lineage>
</organism>
<evidence type="ECO:0000256" key="3">
    <source>
        <dbReference type="ARBA" id="ARBA00023012"/>
    </source>
</evidence>
<name>A0A931LRR9_FIMGI</name>
<feature type="domain" description="Signal transduction histidine kinase osmosensitive K+ channel sensor N-terminal" evidence="5">
    <location>
        <begin position="27"/>
        <end position="234"/>
    </location>
</feature>
<dbReference type="InterPro" id="IPR003852">
    <property type="entry name" value="Sig_transdc_His_kinase_KdpD_N"/>
</dbReference>
<evidence type="ECO:0000259" key="5">
    <source>
        <dbReference type="Pfam" id="PF02702"/>
    </source>
</evidence>
<keyword evidence="1" id="KW-0808">Transferase</keyword>
<dbReference type="Pfam" id="PF00582">
    <property type="entry name" value="Usp"/>
    <property type="match status" value="1"/>
</dbReference>
<dbReference type="InterPro" id="IPR006016">
    <property type="entry name" value="UspA"/>
</dbReference>
<dbReference type="Gene3D" id="3.40.50.300">
    <property type="entry name" value="P-loop containing nucleotide triphosphate hydrolases"/>
    <property type="match status" value="1"/>
</dbReference>
<dbReference type="AlphaFoldDB" id="A0A931LRR9"/>
<keyword evidence="2 6" id="KW-0418">Kinase</keyword>
<dbReference type="Gene3D" id="3.40.50.620">
    <property type="entry name" value="HUPs"/>
    <property type="match status" value="1"/>
</dbReference>
<evidence type="ECO:0000256" key="2">
    <source>
        <dbReference type="ARBA" id="ARBA00022777"/>
    </source>
</evidence>
<dbReference type="EMBL" id="JACOSL010000022">
    <property type="protein sequence ID" value="MBI1756124.1"/>
    <property type="molecule type" value="Genomic_DNA"/>
</dbReference>
<dbReference type="InterPro" id="IPR052023">
    <property type="entry name" value="Histidine_kinase_KdpD"/>
</dbReference>
<evidence type="ECO:0000259" key="4">
    <source>
        <dbReference type="Pfam" id="PF00582"/>
    </source>
</evidence>
<dbReference type="Pfam" id="PF02702">
    <property type="entry name" value="KdpD"/>
    <property type="match status" value="1"/>
</dbReference>
<reference evidence="6" key="1">
    <citation type="submission" date="2020-07" db="EMBL/GenBank/DDBJ databases">
        <title>Huge and variable diversity of episymbiotic CPR bacteria and DPANN archaea in groundwater ecosystems.</title>
        <authorList>
            <person name="He C.Y."/>
            <person name="Keren R."/>
            <person name="Whittaker M."/>
            <person name="Farag I.F."/>
            <person name="Doudna J."/>
            <person name="Cate J.H.D."/>
            <person name="Banfield J.F."/>
        </authorList>
    </citation>
    <scope>NUCLEOTIDE SEQUENCE</scope>
    <source>
        <strain evidence="6">NC_groundwater_17_Pr7_B-0.1um_64_12</strain>
    </source>
</reference>
<comment type="caution">
    <text evidence="6">The sequence shown here is derived from an EMBL/GenBank/DDBJ whole genome shotgun (WGS) entry which is preliminary data.</text>
</comment>
<keyword evidence="3" id="KW-0902">Two-component regulatory system</keyword>
<dbReference type="Proteomes" id="UP000727962">
    <property type="component" value="Unassembled WGS sequence"/>
</dbReference>
<evidence type="ECO:0000256" key="1">
    <source>
        <dbReference type="ARBA" id="ARBA00022679"/>
    </source>
</evidence>
<dbReference type="InterPro" id="IPR014729">
    <property type="entry name" value="Rossmann-like_a/b/a_fold"/>
</dbReference>
<dbReference type="PANTHER" id="PTHR45569">
    <property type="entry name" value="SENSOR PROTEIN KDPD"/>
    <property type="match status" value="1"/>
</dbReference>
<gene>
    <name evidence="6" type="ORF">HYR64_03350</name>
</gene>
<dbReference type="InterPro" id="IPR027417">
    <property type="entry name" value="P-loop_NTPase"/>
</dbReference>
<evidence type="ECO:0000313" key="6">
    <source>
        <dbReference type="EMBL" id="MBI1756124.1"/>
    </source>
</evidence>
<evidence type="ECO:0000313" key="7">
    <source>
        <dbReference type="Proteomes" id="UP000727962"/>
    </source>
</evidence>
<protein>
    <submittedName>
        <fullName evidence="6">Sensor histidine kinase KdpD</fullName>
    </submittedName>
</protein>
<feature type="domain" description="UspA" evidence="4">
    <location>
        <begin position="316"/>
        <end position="374"/>
    </location>
</feature>
<dbReference type="SUPFAM" id="SSF52402">
    <property type="entry name" value="Adenine nucleotide alpha hydrolases-like"/>
    <property type="match status" value="1"/>
</dbReference>
<accession>A0A931LRR9</accession>
<sequence length="380" mass="42928">MQETKHATPDPSEAMVESISPNVDSGGRLKIFLGYAPGVGKSYAMLDESVRRKGRGQDIVVGWVETRNRPDNVELLQDLETIPTKHFEVGGKTVEELDLEAIQKRAPGMVLIDDLPHTNALGSKNARRWQDVVELLESKISVMTTLDIRNLESLNDKVAELTGVHVDETVPDQLLQRADEVELVDLTPRALMHRLERGAIYPPEELKERQLEWFTEGTLSALRELALREMAGTVDEEVEEYRKRERIERPWAAHDRIMICLSPTRPGLRLVRRGWRIAQRMHAEMVAVYVEDHSLGDKERLVLHDDFNLADRLGIPTETLRGNVAAALIEYARKNSVTHIVLGHSERTRMQEMVHGSIISALARELKTIDILVVASDSEA</sequence>
<dbReference type="GO" id="GO:0000155">
    <property type="term" value="F:phosphorelay sensor kinase activity"/>
    <property type="evidence" value="ECO:0007669"/>
    <property type="project" value="InterPro"/>
</dbReference>
<dbReference type="GO" id="GO:0005886">
    <property type="term" value="C:plasma membrane"/>
    <property type="evidence" value="ECO:0007669"/>
    <property type="project" value="TreeGrafter"/>
</dbReference>